<evidence type="ECO:0000313" key="3">
    <source>
        <dbReference type="Proteomes" id="UP000662074"/>
    </source>
</evidence>
<feature type="transmembrane region" description="Helical" evidence="1">
    <location>
        <begin position="12"/>
        <end position="31"/>
    </location>
</feature>
<feature type="transmembrane region" description="Helical" evidence="1">
    <location>
        <begin position="74"/>
        <end position="93"/>
    </location>
</feature>
<reference evidence="2" key="1">
    <citation type="journal article" date="2014" name="Int. J. Syst. Evol. Microbiol.">
        <title>Complete genome sequence of Corynebacterium casei LMG S-19264T (=DSM 44701T), isolated from a smear-ripened cheese.</title>
        <authorList>
            <consortium name="US DOE Joint Genome Institute (JGI-PGF)"/>
            <person name="Walter F."/>
            <person name="Albersmeier A."/>
            <person name="Kalinowski J."/>
            <person name="Ruckert C."/>
        </authorList>
    </citation>
    <scope>NUCLEOTIDE SEQUENCE</scope>
    <source>
        <strain evidence="2">CCM 8711</strain>
    </source>
</reference>
<dbReference type="EMBL" id="BMDO01000001">
    <property type="protein sequence ID" value="GGI49624.1"/>
    <property type="molecule type" value="Genomic_DNA"/>
</dbReference>
<evidence type="ECO:0000256" key="1">
    <source>
        <dbReference type="SAM" id="Phobius"/>
    </source>
</evidence>
<organism evidence="2 3">
    <name type="scientific">Mucilaginibacter galii</name>
    <dbReference type="NCBI Taxonomy" id="2005073"/>
    <lineage>
        <taxon>Bacteria</taxon>
        <taxon>Pseudomonadati</taxon>
        <taxon>Bacteroidota</taxon>
        <taxon>Sphingobacteriia</taxon>
        <taxon>Sphingobacteriales</taxon>
        <taxon>Sphingobacteriaceae</taxon>
        <taxon>Mucilaginibacter</taxon>
    </lineage>
</organism>
<keyword evidence="1" id="KW-0472">Membrane</keyword>
<dbReference type="AlphaFoldDB" id="A0A917N0P0"/>
<sequence length="94" mass="10851">MVQENNELSPREILYYFFYIISFSLSIWTGFLFGFEGNSHTPPFPFVIEIFTLPIGTILFLADFRMYNTTKVHKIGLTANGLVMLYVLILAFAK</sequence>
<keyword evidence="3" id="KW-1185">Reference proteome</keyword>
<proteinExistence type="predicted"/>
<keyword evidence="1" id="KW-1133">Transmembrane helix</keyword>
<gene>
    <name evidence="2" type="ORF">GCM10011425_08360</name>
</gene>
<keyword evidence="1" id="KW-0812">Transmembrane</keyword>
<feature type="transmembrane region" description="Helical" evidence="1">
    <location>
        <begin position="43"/>
        <end position="62"/>
    </location>
</feature>
<name>A0A917N0P0_9SPHI</name>
<evidence type="ECO:0000313" key="2">
    <source>
        <dbReference type="EMBL" id="GGI49624.1"/>
    </source>
</evidence>
<protein>
    <submittedName>
        <fullName evidence="2">Uncharacterized protein</fullName>
    </submittedName>
</protein>
<comment type="caution">
    <text evidence="2">The sequence shown here is derived from an EMBL/GenBank/DDBJ whole genome shotgun (WGS) entry which is preliminary data.</text>
</comment>
<dbReference type="RefSeq" id="WP_377170228.1">
    <property type="nucleotide sequence ID" value="NZ_CBCSDW010000013.1"/>
</dbReference>
<reference evidence="2" key="2">
    <citation type="submission" date="2020-09" db="EMBL/GenBank/DDBJ databases">
        <authorList>
            <person name="Sun Q."/>
            <person name="Sedlacek I."/>
        </authorList>
    </citation>
    <scope>NUCLEOTIDE SEQUENCE</scope>
    <source>
        <strain evidence="2">CCM 8711</strain>
    </source>
</reference>
<dbReference type="Proteomes" id="UP000662074">
    <property type="component" value="Unassembled WGS sequence"/>
</dbReference>
<accession>A0A917N0P0</accession>